<proteinExistence type="predicted"/>
<evidence type="ECO:0000313" key="2">
    <source>
        <dbReference type="EMBL" id="HCV82980.1"/>
    </source>
</evidence>
<protein>
    <submittedName>
        <fullName evidence="2">Trigger factor</fullName>
    </submittedName>
</protein>
<comment type="caution">
    <text evidence="2">The sequence shown here is derived from an EMBL/GenBank/DDBJ whole genome shotgun (WGS) entry which is preliminary data.</text>
</comment>
<dbReference type="InterPro" id="IPR036611">
    <property type="entry name" value="Trigger_fac_ribosome-bd_sf"/>
</dbReference>
<dbReference type="GO" id="GO:0043335">
    <property type="term" value="P:protein unfolding"/>
    <property type="evidence" value="ECO:0007669"/>
    <property type="project" value="TreeGrafter"/>
</dbReference>
<sequence>MNITRENIDELNAVVKVDIAKDDYAPKVEKILKDYRKNANVPGFRKGHVPMGMVKKQYGQAVLVDEVNKLLQENLNKYLTEEKLDVLGNPIPKEQENFDWNKDNYTFEFEVGLAPEFEVSLDLEKPVTKYNIVADDTMIDKQIENIQKQYGKLVSKDEVEEGDIVAGTFKNEEEGIENETSIELEKIKGKRNLNKFVGAKVGDTIALKTKSLFEDDHDLIQHLKIEHDKAHDLDIEVEFTISEINKRELADLDQELF</sequence>
<dbReference type="GO" id="GO:0044183">
    <property type="term" value="F:protein folding chaperone"/>
    <property type="evidence" value="ECO:0007669"/>
    <property type="project" value="TreeGrafter"/>
</dbReference>
<dbReference type="InterPro" id="IPR005215">
    <property type="entry name" value="Trig_fac"/>
</dbReference>
<accession>A0A3D5J6I6</accession>
<reference evidence="2 3" key="1">
    <citation type="journal article" date="2018" name="Nat. Biotechnol.">
        <title>A standardized bacterial taxonomy based on genome phylogeny substantially revises the tree of life.</title>
        <authorList>
            <person name="Parks D.H."/>
            <person name="Chuvochina M."/>
            <person name="Waite D.W."/>
            <person name="Rinke C."/>
            <person name="Skarshewski A."/>
            <person name="Chaumeil P.A."/>
            <person name="Hugenholtz P."/>
        </authorList>
    </citation>
    <scope>NUCLEOTIDE SEQUENCE [LARGE SCALE GENOMIC DNA]</scope>
    <source>
        <strain evidence="2">UBA9359</strain>
    </source>
</reference>
<dbReference type="GO" id="GO:0003755">
    <property type="term" value="F:peptidyl-prolyl cis-trans isomerase activity"/>
    <property type="evidence" value="ECO:0007669"/>
    <property type="project" value="TreeGrafter"/>
</dbReference>
<feature type="domain" description="Trigger factor ribosome-binding bacterial" evidence="1">
    <location>
        <begin position="1"/>
        <end position="146"/>
    </location>
</feature>
<dbReference type="PANTHER" id="PTHR30560">
    <property type="entry name" value="TRIGGER FACTOR CHAPERONE AND PEPTIDYL-PROLYL CIS/TRANS ISOMERASE"/>
    <property type="match status" value="1"/>
</dbReference>
<dbReference type="GO" id="GO:0015031">
    <property type="term" value="P:protein transport"/>
    <property type="evidence" value="ECO:0007669"/>
    <property type="project" value="InterPro"/>
</dbReference>
<feature type="non-terminal residue" evidence="2">
    <location>
        <position position="257"/>
    </location>
</feature>
<dbReference type="GO" id="GO:0043022">
    <property type="term" value="F:ribosome binding"/>
    <property type="evidence" value="ECO:0007669"/>
    <property type="project" value="TreeGrafter"/>
</dbReference>
<dbReference type="InterPro" id="IPR008881">
    <property type="entry name" value="Trigger_fac_ribosome-bd_bac"/>
</dbReference>
<dbReference type="AlphaFoldDB" id="A0A3D5J6I6"/>
<dbReference type="EMBL" id="DPMF01000416">
    <property type="protein sequence ID" value="HCV82980.1"/>
    <property type="molecule type" value="Genomic_DNA"/>
</dbReference>
<dbReference type="GO" id="GO:0051083">
    <property type="term" value="P:'de novo' cotranslational protein folding"/>
    <property type="evidence" value="ECO:0007669"/>
    <property type="project" value="TreeGrafter"/>
</dbReference>
<dbReference type="SUPFAM" id="SSF102735">
    <property type="entry name" value="Trigger factor ribosome-binding domain"/>
    <property type="match status" value="1"/>
</dbReference>
<name>A0A3D5J6I6_9FLAO</name>
<dbReference type="Proteomes" id="UP000264330">
    <property type="component" value="Unassembled WGS sequence"/>
</dbReference>
<dbReference type="PANTHER" id="PTHR30560:SF3">
    <property type="entry name" value="TRIGGER FACTOR-LIKE PROTEIN TIG, CHLOROPLASTIC"/>
    <property type="match status" value="1"/>
</dbReference>
<gene>
    <name evidence="2" type="ORF">DGQ38_18225</name>
</gene>
<evidence type="ECO:0000313" key="3">
    <source>
        <dbReference type="Proteomes" id="UP000264330"/>
    </source>
</evidence>
<evidence type="ECO:0000259" key="1">
    <source>
        <dbReference type="Pfam" id="PF05697"/>
    </source>
</evidence>
<dbReference type="Gene3D" id="3.30.70.1050">
    <property type="entry name" value="Trigger factor ribosome-binding domain"/>
    <property type="match status" value="1"/>
</dbReference>
<dbReference type="Pfam" id="PF05697">
    <property type="entry name" value="Trigger_N"/>
    <property type="match status" value="1"/>
</dbReference>
<organism evidence="2 3">
    <name type="scientific">Zunongwangia profunda</name>
    <dbReference type="NCBI Taxonomy" id="398743"/>
    <lineage>
        <taxon>Bacteria</taxon>
        <taxon>Pseudomonadati</taxon>
        <taxon>Bacteroidota</taxon>
        <taxon>Flavobacteriia</taxon>
        <taxon>Flavobacteriales</taxon>
        <taxon>Flavobacteriaceae</taxon>
        <taxon>Zunongwangia</taxon>
    </lineage>
</organism>